<evidence type="ECO:0000313" key="2">
    <source>
        <dbReference type="Proteomes" id="UP000028013"/>
    </source>
</evidence>
<evidence type="ECO:0000313" key="1">
    <source>
        <dbReference type="EMBL" id="KDS49486.1"/>
    </source>
</evidence>
<dbReference type="Proteomes" id="UP000028013">
    <property type="component" value="Unassembled WGS sequence"/>
</dbReference>
<sequence length="62" mass="7505">MAEKHIFMSTQNSKYQSTACFSFFSMTNISYMEKINRQHLYLEKERITFILLKNKILDYQLS</sequence>
<dbReference type="AlphaFoldDB" id="A0A078RXM7"/>
<dbReference type="EMBL" id="JNHN01000176">
    <property type="protein sequence ID" value="KDS49486.1"/>
    <property type="molecule type" value="Genomic_DNA"/>
</dbReference>
<comment type="caution">
    <text evidence="1">The sequence shown here is derived from an EMBL/GenBank/DDBJ whole genome shotgun (WGS) entry which is preliminary data.</text>
</comment>
<proteinExistence type="predicted"/>
<name>A0A078RXM7_BACUN</name>
<organism evidence="1 2">
    <name type="scientific">Bacteroides uniformis str. 3978 T3 ii</name>
    <dbReference type="NCBI Taxonomy" id="1339349"/>
    <lineage>
        <taxon>Bacteria</taxon>
        <taxon>Pseudomonadati</taxon>
        <taxon>Bacteroidota</taxon>
        <taxon>Bacteroidia</taxon>
        <taxon>Bacteroidales</taxon>
        <taxon>Bacteroidaceae</taxon>
        <taxon>Bacteroides</taxon>
    </lineage>
</organism>
<gene>
    <name evidence="1" type="ORF">M094_1914</name>
</gene>
<reference evidence="1 2" key="1">
    <citation type="submission" date="2014-04" db="EMBL/GenBank/DDBJ databases">
        <authorList>
            <person name="Sears C."/>
            <person name="Carroll K."/>
            <person name="Sack B.R."/>
            <person name="Qadri F."/>
            <person name="Myers L.L."/>
            <person name="Chung G.-T."/>
            <person name="Escheverria P."/>
            <person name="Fraser C.M."/>
            <person name="Sadzewicz L."/>
            <person name="Shefchek K.A."/>
            <person name="Tallon L."/>
            <person name="Das S.P."/>
            <person name="Daugherty S."/>
            <person name="Mongodin E.F."/>
        </authorList>
    </citation>
    <scope>NUCLEOTIDE SEQUENCE [LARGE SCALE GENOMIC DNA]</scope>
    <source>
        <strain evidence="1 2">3978 T3 ii</strain>
    </source>
</reference>
<accession>A0A078RXM7</accession>
<protein>
    <submittedName>
        <fullName evidence="1">Uncharacterized protein</fullName>
    </submittedName>
</protein>